<dbReference type="InterPro" id="IPR003719">
    <property type="entry name" value="Phenazine_PhzF-like"/>
</dbReference>
<dbReference type="PANTHER" id="PTHR13774:SF17">
    <property type="entry name" value="PHENAZINE BIOSYNTHESIS-LIKE DOMAIN-CONTAINING PROTEIN"/>
    <property type="match status" value="1"/>
</dbReference>
<dbReference type="SUPFAM" id="SSF54506">
    <property type="entry name" value="Diaminopimelate epimerase-like"/>
    <property type="match status" value="1"/>
</dbReference>
<gene>
    <name evidence="4" type="ORF">HD593_000336</name>
</gene>
<dbReference type="Proteomes" id="UP000565579">
    <property type="component" value="Unassembled WGS sequence"/>
</dbReference>
<accession>A0A7X0NLM5</accession>
<sequence>MRLFTVDAFTDTAFQGNPAAVCLLDTPVTEHWMQSVATEMNLSETAFLLGDSLRWFTPAVEVTLCGHATLATAHILYSTGAADGQLEFNTASGTLTVNRRPDGMITMDFPAKEVSPAEAPPGLEKALGATPVRVGKSQLDLLVELESEETVSGLTPDITALNTVDARGIIVTAPGTETDFVSRFFAPRVGVPEDPVTGSAHCALAPYWSARFGRPSLVGAQLSARGGLVHVTHAGDRVHLAGRAVTMMSGTLHIS</sequence>
<comment type="similarity">
    <text evidence="1">Belongs to the PhzF family.</text>
</comment>
<dbReference type="Pfam" id="PF02567">
    <property type="entry name" value="PhzC-PhzF"/>
    <property type="match status" value="1"/>
</dbReference>
<proteinExistence type="inferred from homology"/>
<evidence type="ECO:0000256" key="3">
    <source>
        <dbReference type="PIRSR" id="PIRSR016184-1"/>
    </source>
</evidence>
<comment type="caution">
    <text evidence="4">The sequence shown here is derived from an EMBL/GenBank/DDBJ whole genome shotgun (WGS) entry which is preliminary data.</text>
</comment>
<reference evidence="4 5" key="1">
    <citation type="submission" date="2020-08" db="EMBL/GenBank/DDBJ databases">
        <title>Sequencing the genomes of 1000 actinobacteria strains.</title>
        <authorList>
            <person name="Klenk H.-P."/>
        </authorList>
    </citation>
    <scope>NUCLEOTIDE SEQUENCE [LARGE SCALE GENOMIC DNA]</scope>
    <source>
        <strain evidence="4 5">DSM 43768</strain>
    </source>
</reference>
<evidence type="ECO:0000256" key="2">
    <source>
        <dbReference type="ARBA" id="ARBA00023235"/>
    </source>
</evidence>
<feature type="active site" evidence="3">
    <location>
        <position position="44"/>
    </location>
</feature>
<keyword evidence="5" id="KW-1185">Reference proteome</keyword>
<dbReference type="PIRSF" id="PIRSF016184">
    <property type="entry name" value="PhzC_PhzF"/>
    <property type="match status" value="1"/>
</dbReference>
<dbReference type="AlphaFoldDB" id="A0A7X0NLM5"/>
<keyword evidence="2" id="KW-0413">Isomerase</keyword>
<dbReference type="GO" id="GO:0005737">
    <property type="term" value="C:cytoplasm"/>
    <property type="evidence" value="ECO:0007669"/>
    <property type="project" value="TreeGrafter"/>
</dbReference>
<organism evidence="4 5">
    <name type="scientific">Nonomuraea rubra</name>
    <dbReference type="NCBI Taxonomy" id="46180"/>
    <lineage>
        <taxon>Bacteria</taxon>
        <taxon>Bacillati</taxon>
        <taxon>Actinomycetota</taxon>
        <taxon>Actinomycetes</taxon>
        <taxon>Streptosporangiales</taxon>
        <taxon>Streptosporangiaceae</taxon>
        <taxon>Nonomuraea</taxon>
    </lineage>
</organism>
<dbReference type="NCBIfam" id="TIGR00654">
    <property type="entry name" value="PhzF_family"/>
    <property type="match status" value="1"/>
</dbReference>
<evidence type="ECO:0000313" key="5">
    <source>
        <dbReference type="Proteomes" id="UP000565579"/>
    </source>
</evidence>
<dbReference type="Gene3D" id="3.10.310.10">
    <property type="entry name" value="Diaminopimelate Epimerase, Chain A, domain 1"/>
    <property type="match status" value="2"/>
</dbReference>
<protein>
    <submittedName>
        <fullName evidence="4">PhzF family phenazine biosynthesis protein</fullName>
    </submittedName>
</protein>
<dbReference type="GO" id="GO:0016853">
    <property type="term" value="F:isomerase activity"/>
    <property type="evidence" value="ECO:0007669"/>
    <property type="project" value="UniProtKB-KW"/>
</dbReference>
<name>A0A7X0NLM5_9ACTN</name>
<dbReference type="RefSeq" id="WP_185100370.1">
    <property type="nucleotide sequence ID" value="NZ_JACHMI010000001.1"/>
</dbReference>
<evidence type="ECO:0000256" key="1">
    <source>
        <dbReference type="ARBA" id="ARBA00008270"/>
    </source>
</evidence>
<dbReference type="EMBL" id="JACHMI010000001">
    <property type="protein sequence ID" value="MBB6545541.1"/>
    <property type="molecule type" value="Genomic_DNA"/>
</dbReference>
<dbReference type="PANTHER" id="PTHR13774">
    <property type="entry name" value="PHENAZINE BIOSYNTHESIS PROTEIN"/>
    <property type="match status" value="1"/>
</dbReference>
<evidence type="ECO:0000313" key="4">
    <source>
        <dbReference type="EMBL" id="MBB6545541.1"/>
    </source>
</evidence>